<comment type="caution">
    <text evidence="1">The sequence shown here is derived from an EMBL/GenBank/DDBJ whole genome shotgun (WGS) entry which is preliminary data.</text>
</comment>
<protein>
    <recommendedName>
        <fullName evidence="3">N-acetyltransferase domain-containing protein</fullName>
    </recommendedName>
</protein>
<keyword evidence="2" id="KW-1185">Reference proteome</keyword>
<name>A0ABW9ZRE7_9BACT</name>
<dbReference type="RefSeq" id="WP_161817342.1">
    <property type="nucleotide sequence ID" value="NZ_JAACJS010000002.1"/>
</dbReference>
<organism evidence="1 2">
    <name type="scientific">Sediminibacterium roseum</name>
    <dbReference type="NCBI Taxonomy" id="1978412"/>
    <lineage>
        <taxon>Bacteria</taxon>
        <taxon>Pseudomonadati</taxon>
        <taxon>Bacteroidota</taxon>
        <taxon>Chitinophagia</taxon>
        <taxon>Chitinophagales</taxon>
        <taxon>Chitinophagaceae</taxon>
        <taxon>Sediminibacterium</taxon>
    </lineage>
</organism>
<accession>A0ABW9ZRE7</accession>
<proteinExistence type="predicted"/>
<dbReference type="EMBL" id="JAACJS010000002">
    <property type="protein sequence ID" value="NCI49042.1"/>
    <property type="molecule type" value="Genomic_DNA"/>
</dbReference>
<reference evidence="1 2" key="1">
    <citation type="submission" date="2020-01" db="EMBL/GenBank/DDBJ databases">
        <title>Genome analysis.</title>
        <authorList>
            <person name="Wu S."/>
            <person name="Wang G."/>
        </authorList>
    </citation>
    <scope>NUCLEOTIDE SEQUENCE [LARGE SCALE GENOMIC DNA]</scope>
    <source>
        <strain evidence="1 2">SYL130</strain>
    </source>
</reference>
<dbReference type="Proteomes" id="UP000753802">
    <property type="component" value="Unassembled WGS sequence"/>
</dbReference>
<evidence type="ECO:0000313" key="2">
    <source>
        <dbReference type="Proteomes" id="UP000753802"/>
    </source>
</evidence>
<evidence type="ECO:0000313" key="1">
    <source>
        <dbReference type="EMBL" id="NCI49042.1"/>
    </source>
</evidence>
<evidence type="ECO:0008006" key="3">
    <source>
        <dbReference type="Google" id="ProtNLM"/>
    </source>
</evidence>
<gene>
    <name evidence="1" type="ORF">GWC95_03855</name>
</gene>
<sequence>MPDFSITHIVAADIPRVSQYLETKSGGVYTKQDWMRILEWIWINNPNVETSTILGWSITDENDTIHGVLGNIAAKCVVDGVVHPSYWATSWFVDEDARKHSLELFMNYVKQGGLLMSNTPNPSVETMLVKAFKYKRADSPWFTGSFLFPVKPLKDFFSARKNNGSLLKRAALTAASVLLKIPQAFVFFKGRANKTFRGISVACVDNFSSETDEWFEAFSRQHRFAMNRSAAMYRWIFLDRSNRSSFKPFEIRHAGKILGYLVFKTKYNATSGFHYMELVDEALLPMDDALLRQVIIKTYYKANLHASHETFLIMRSNNEKVKQVLRGLFGIAVNKVEKTYYKQSFLKRDEQPFLTSLDGDSIFF</sequence>